<dbReference type="EMBL" id="JAUEPT010000040">
    <property type="protein sequence ID" value="KAK0438944.1"/>
    <property type="molecule type" value="Genomic_DNA"/>
</dbReference>
<organism evidence="2 3">
    <name type="scientific">Armillaria borealis</name>
    <dbReference type="NCBI Taxonomy" id="47425"/>
    <lineage>
        <taxon>Eukaryota</taxon>
        <taxon>Fungi</taxon>
        <taxon>Dikarya</taxon>
        <taxon>Basidiomycota</taxon>
        <taxon>Agaricomycotina</taxon>
        <taxon>Agaricomycetes</taxon>
        <taxon>Agaricomycetidae</taxon>
        <taxon>Agaricales</taxon>
        <taxon>Marasmiineae</taxon>
        <taxon>Physalacriaceae</taxon>
        <taxon>Armillaria</taxon>
    </lineage>
</organism>
<gene>
    <name evidence="2" type="ORF">EV421DRAFT_1822366</name>
</gene>
<accession>A0AA39JAW3</accession>
<protein>
    <submittedName>
        <fullName evidence="2">Uncharacterized protein</fullName>
    </submittedName>
</protein>
<reference evidence="2" key="1">
    <citation type="submission" date="2023-06" db="EMBL/GenBank/DDBJ databases">
        <authorList>
            <consortium name="Lawrence Berkeley National Laboratory"/>
            <person name="Ahrendt S."/>
            <person name="Sahu N."/>
            <person name="Indic B."/>
            <person name="Wong-Bajracharya J."/>
            <person name="Merenyi Z."/>
            <person name="Ke H.-M."/>
            <person name="Monk M."/>
            <person name="Kocsube S."/>
            <person name="Drula E."/>
            <person name="Lipzen A."/>
            <person name="Balint B."/>
            <person name="Henrissat B."/>
            <person name="Andreopoulos B."/>
            <person name="Martin F.M."/>
            <person name="Harder C.B."/>
            <person name="Rigling D."/>
            <person name="Ford K.L."/>
            <person name="Foster G.D."/>
            <person name="Pangilinan J."/>
            <person name="Papanicolaou A."/>
            <person name="Barry K."/>
            <person name="LaButti K."/>
            <person name="Viragh M."/>
            <person name="Koriabine M."/>
            <person name="Yan M."/>
            <person name="Riley R."/>
            <person name="Champramary S."/>
            <person name="Plett K.L."/>
            <person name="Tsai I.J."/>
            <person name="Slot J."/>
            <person name="Sipos G."/>
            <person name="Plett J."/>
            <person name="Nagy L.G."/>
            <person name="Grigoriev I.V."/>
        </authorList>
    </citation>
    <scope>NUCLEOTIDE SEQUENCE</scope>
    <source>
        <strain evidence="2">FPL87.14</strain>
    </source>
</reference>
<keyword evidence="1" id="KW-1133">Transmembrane helix</keyword>
<keyword evidence="1" id="KW-0812">Transmembrane</keyword>
<proteinExistence type="predicted"/>
<dbReference type="AlphaFoldDB" id="A0AA39JAW3"/>
<keyword evidence="1" id="KW-0472">Membrane</keyword>
<dbReference type="Proteomes" id="UP001175226">
    <property type="component" value="Unassembled WGS sequence"/>
</dbReference>
<evidence type="ECO:0000256" key="1">
    <source>
        <dbReference type="SAM" id="Phobius"/>
    </source>
</evidence>
<evidence type="ECO:0000313" key="2">
    <source>
        <dbReference type="EMBL" id="KAK0438944.1"/>
    </source>
</evidence>
<feature type="transmembrane region" description="Helical" evidence="1">
    <location>
        <begin position="126"/>
        <end position="150"/>
    </location>
</feature>
<name>A0AA39JAW3_9AGAR</name>
<keyword evidence="3" id="KW-1185">Reference proteome</keyword>
<comment type="caution">
    <text evidence="2">The sequence shown here is derived from an EMBL/GenBank/DDBJ whole genome shotgun (WGS) entry which is preliminary data.</text>
</comment>
<evidence type="ECO:0000313" key="3">
    <source>
        <dbReference type="Proteomes" id="UP001175226"/>
    </source>
</evidence>
<sequence>MSESSQTMDAFIEKMSPADRRKHDQVMGLADALEGHIKILQFITEQKIAEVEIGIAKDYQRKEYRLRRQAADLENSKASMRETFGEKSSTFHRCIVCARYIYPVPGEYELLLLEEKLVSYQLTNVMFLRLLSSKSFWLVILSLFLLWWFMF</sequence>